<protein>
    <submittedName>
        <fullName evidence="1">Uncharacterized protein</fullName>
    </submittedName>
</protein>
<dbReference type="RefSeq" id="WP_165608293.1">
    <property type="nucleotide sequence ID" value="NZ_FOYM01000019.1"/>
</dbReference>
<name>A0A1I6DWP7_9FIRM</name>
<dbReference type="STRING" id="39060.SAMN05660706_11935"/>
<dbReference type="Proteomes" id="UP000199584">
    <property type="component" value="Unassembled WGS sequence"/>
</dbReference>
<evidence type="ECO:0000313" key="2">
    <source>
        <dbReference type="Proteomes" id="UP000199584"/>
    </source>
</evidence>
<keyword evidence="2" id="KW-1185">Reference proteome</keyword>
<evidence type="ECO:0000313" key="1">
    <source>
        <dbReference type="EMBL" id="SFR09708.1"/>
    </source>
</evidence>
<gene>
    <name evidence="1" type="ORF">SAMN05660706_11935</name>
</gene>
<dbReference type="AlphaFoldDB" id="A0A1I6DWP7"/>
<proteinExistence type="predicted"/>
<sequence>MTLPNEHCPICEVQLNEENVARKDWLQDKPVRLDYAGRVLCEKCARWIDNTEWD</sequence>
<reference evidence="2" key="1">
    <citation type="submission" date="2016-10" db="EMBL/GenBank/DDBJ databases">
        <authorList>
            <person name="Varghese N."/>
            <person name="Submissions S."/>
        </authorList>
    </citation>
    <scope>NUCLEOTIDE SEQUENCE [LARGE SCALE GENOMIC DNA]</scope>
    <source>
        <strain evidence="2">DSM 3669</strain>
    </source>
</reference>
<accession>A0A1I6DWP7</accession>
<dbReference type="EMBL" id="FOYM01000019">
    <property type="protein sequence ID" value="SFR09708.1"/>
    <property type="molecule type" value="Genomic_DNA"/>
</dbReference>
<organism evidence="1 2">
    <name type="scientific">Desulfoscipio geothermicus DSM 3669</name>
    <dbReference type="NCBI Taxonomy" id="1121426"/>
    <lineage>
        <taxon>Bacteria</taxon>
        <taxon>Bacillati</taxon>
        <taxon>Bacillota</taxon>
        <taxon>Clostridia</taxon>
        <taxon>Eubacteriales</taxon>
        <taxon>Desulfallaceae</taxon>
        <taxon>Desulfoscipio</taxon>
    </lineage>
</organism>